<name>A0A518DWB0_9BACT</name>
<gene>
    <name evidence="1" type="ORF">Pla8534_39450</name>
</gene>
<reference evidence="1 2" key="1">
    <citation type="submission" date="2019-02" db="EMBL/GenBank/DDBJ databases">
        <title>Deep-cultivation of Planctomycetes and their phenomic and genomic characterization uncovers novel biology.</title>
        <authorList>
            <person name="Wiegand S."/>
            <person name="Jogler M."/>
            <person name="Boedeker C."/>
            <person name="Pinto D."/>
            <person name="Vollmers J."/>
            <person name="Rivas-Marin E."/>
            <person name="Kohn T."/>
            <person name="Peeters S.H."/>
            <person name="Heuer A."/>
            <person name="Rast P."/>
            <person name="Oberbeckmann S."/>
            <person name="Bunk B."/>
            <person name="Jeske O."/>
            <person name="Meyerdierks A."/>
            <person name="Storesund J.E."/>
            <person name="Kallscheuer N."/>
            <person name="Luecker S."/>
            <person name="Lage O.M."/>
            <person name="Pohl T."/>
            <person name="Merkel B.J."/>
            <person name="Hornburger P."/>
            <person name="Mueller R.-W."/>
            <person name="Bruemmer F."/>
            <person name="Labrenz M."/>
            <person name="Spormann A.M."/>
            <person name="Op den Camp H."/>
            <person name="Overmann J."/>
            <person name="Amann R."/>
            <person name="Jetten M.S.M."/>
            <person name="Mascher T."/>
            <person name="Medema M.H."/>
            <person name="Devos D.P."/>
            <person name="Kaster A.-K."/>
            <person name="Ovreas L."/>
            <person name="Rohde M."/>
            <person name="Galperin M.Y."/>
            <person name="Jogler C."/>
        </authorList>
    </citation>
    <scope>NUCLEOTIDE SEQUENCE [LARGE SCALE GENOMIC DNA]</scope>
    <source>
        <strain evidence="1 2">Pla85_3_4</strain>
    </source>
</reference>
<keyword evidence="2" id="KW-1185">Reference proteome</keyword>
<evidence type="ECO:0000313" key="1">
    <source>
        <dbReference type="EMBL" id="QDU96126.1"/>
    </source>
</evidence>
<dbReference type="AlphaFoldDB" id="A0A518DWB0"/>
<dbReference type="RefSeq" id="WP_145054793.1">
    <property type="nucleotide sequence ID" value="NZ_CP036433.1"/>
</dbReference>
<organism evidence="1 2">
    <name type="scientific">Lignipirellula cremea</name>
    <dbReference type="NCBI Taxonomy" id="2528010"/>
    <lineage>
        <taxon>Bacteria</taxon>
        <taxon>Pseudomonadati</taxon>
        <taxon>Planctomycetota</taxon>
        <taxon>Planctomycetia</taxon>
        <taxon>Pirellulales</taxon>
        <taxon>Pirellulaceae</taxon>
        <taxon>Lignipirellula</taxon>
    </lineage>
</organism>
<dbReference type="OrthoDB" id="287432at2"/>
<dbReference type="KEGG" id="lcre:Pla8534_39450"/>
<dbReference type="EMBL" id="CP036433">
    <property type="protein sequence ID" value="QDU96126.1"/>
    <property type="molecule type" value="Genomic_DNA"/>
</dbReference>
<sequence length="88" mass="10155">MSIPLSSAEVLQREFFEMRAKLLELAASFDRLDRADGEVKGDPRMAQIEEALRVLLDQKPDRAEQIQLLFSLPYDDAWQKEFAMPTAR</sequence>
<accession>A0A518DWB0</accession>
<dbReference type="Proteomes" id="UP000317648">
    <property type="component" value="Chromosome"/>
</dbReference>
<evidence type="ECO:0000313" key="2">
    <source>
        <dbReference type="Proteomes" id="UP000317648"/>
    </source>
</evidence>
<protein>
    <submittedName>
        <fullName evidence="1">Uncharacterized protein</fullName>
    </submittedName>
</protein>
<proteinExistence type="predicted"/>